<name>A0A511YGR7_9FLAO</name>
<proteinExistence type="predicted"/>
<dbReference type="NCBIfam" id="TIGR01200">
    <property type="entry name" value="GLPGLI"/>
    <property type="match status" value="1"/>
</dbReference>
<dbReference type="Pfam" id="PF09697">
    <property type="entry name" value="Porph_ging"/>
    <property type="match status" value="1"/>
</dbReference>
<dbReference type="OrthoDB" id="1440774at2"/>
<gene>
    <name evidence="1" type="ORF">CHA01nite_01440</name>
</gene>
<dbReference type="Proteomes" id="UP000321863">
    <property type="component" value="Unassembled WGS sequence"/>
</dbReference>
<comment type="caution">
    <text evidence="1">The sequence shown here is derived from an EMBL/GenBank/DDBJ whole genome shotgun (WGS) entry which is preliminary data.</text>
</comment>
<organism evidence="1 2">
    <name type="scientific">Chryseobacterium hagamense</name>
    <dbReference type="NCBI Taxonomy" id="395935"/>
    <lineage>
        <taxon>Bacteria</taxon>
        <taxon>Pseudomonadati</taxon>
        <taxon>Bacteroidota</taxon>
        <taxon>Flavobacteriia</taxon>
        <taxon>Flavobacteriales</taxon>
        <taxon>Weeksellaceae</taxon>
        <taxon>Chryseobacterium group</taxon>
        <taxon>Chryseobacterium</taxon>
    </lineage>
</organism>
<sequence>MRPHTILIKLSKMKNLFKLFLLVFLLIGARNYAQHYKAIYKMIYKADSLDNRTLTKNMVLEIRQEQTSFCSYDFYKEDSIYQEKMKLGKEVYQPMFDSDFSIVSNHDKLTVSKFFNFPPNSTIYRLDENEKKFSWEILKETKKINHYICQKAQLKYKGRKWTAWFTKEIPLNFGPYIFEGLPGPILYMEDSRKNYTFELLSLKNTDPADHSLFNNLNAIPISGKEYQKICLDRYHDPYKEMRNDGAFIESSSGELKKPNINEMTRTKQKFIKSHNNPIELSEAVKYP</sequence>
<evidence type="ECO:0000313" key="1">
    <source>
        <dbReference type="EMBL" id="GEN74404.1"/>
    </source>
</evidence>
<dbReference type="EMBL" id="BJYJ01000001">
    <property type="protein sequence ID" value="GEN74404.1"/>
    <property type="molecule type" value="Genomic_DNA"/>
</dbReference>
<dbReference type="AlphaFoldDB" id="A0A511YGR7"/>
<accession>A0A511YGR7</accession>
<dbReference type="InterPro" id="IPR005901">
    <property type="entry name" value="GLPGLI"/>
</dbReference>
<evidence type="ECO:0008006" key="3">
    <source>
        <dbReference type="Google" id="ProtNLM"/>
    </source>
</evidence>
<protein>
    <recommendedName>
        <fullName evidence="3">GLPGLI family protein</fullName>
    </recommendedName>
</protein>
<evidence type="ECO:0000313" key="2">
    <source>
        <dbReference type="Proteomes" id="UP000321863"/>
    </source>
</evidence>
<reference evidence="1 2" key="1">
    <citation type="submission" date="2019-07" db="EMBL/GenBank/DDBJ databases">
        <title>Whole genome shotgun sequence of Chryseobacterium hagamense NBRC 105253.</title>
        <authorList>
            <person name="Hosoyama A."/>
            <person name="Uohara A."/>
            <person name="Ohji S."/>
            <person name="Ichikawa N."/>
        </authorList>
    </citation>
    <scope>NUCLEOTIDE SEQUENCE [LARGE SCALE GENOMIC DNA]</scope>
    <source>
        <strain evidence="1 2">NBRC 105253</strain>
    </source>
</reference>
<keyword evidence="2" id="KW-1185">Reference proteome</keyword>